<dbReference type="InterPro" id="IPR021278">
    <property type="entry name" value="ATP19"/>
</dbReference>
<evidence type="ECO:0000313" key="6">
    <source>
        <dbReference type="Proteomes" id="UP000076871"/>
    </source>
</evidence>
<keyword evidence="3" id="KW-0472">Membrane</keyword>
<dbReference type="RefSeq" id="XP_040768119.1">
    <property type="nucleotide sequence ID" value="XM_040911486.1"/>
</dbReference>
<sequence length="149" mass="15811">MAKYVEVGSHSGPLRILSKILRAGRRTRENVQTAATDARHTLQPEIPEACILSSSRPAALSTRLIAMSYVILGRVVKSEYIALASIGTVAGIAALKLGGKKEAAPVGSGPSSLEQAKSSVKINAGSSEEEQLVNSIKKYIEEAEKESKH</sequence>
<dbReference type="GO" id="GO:0031966">
    <property type="term" value="C:mitochondrial membrane"/>
    <property type="evidence" value="ECO:0007669"/>
    <property type="project" value="UniProtKB-SubCell"/>
</dbReference>
<dbReference type="STRING" id="1314785.A0A165GI29"/>
<dbReference type="GO" id="GO:0015986">
    <property type="term" value="P:proton motive force-driven ATP synthesis"/>
    <property type="evidence" value="ECO:0007669"/>
    <property type="project" value="TreeGrafter"/>
</dbReference>
<dbReference type="GeneID" id="63828514"/>
<dbReference type="OrthoDB" id="2094445at2759"/>
<evidence type="ECO:0000256" key="1">
    <source>
        <dbReference type="ARBA" id="ARBA00004325"/>
    </source>
</evidence>
<proteinExistence type="predicted"/>
<name>A0A165GI29_9APHY</name>
<dbReference type="InParanoid" id="A0A165GI29"/>
<gene>
    <name evidence="5" type="ORF">LAESUDRAFT_747733</name>
</gene>
<dbReference type="PANTHER" id="PTHR28074:SF1">
    <property type="entry name" value="ATP SYNTHASE SUBUNIT K, MITOCHONDRIAL"/>
    <property type="match status" value="1"/>
</dbReference>
<dbReference type="Pfam" id="PF11022">
    <property type="entry name" value="ATP19"/>
    <property type="match status" value="1"/>
</dbReference>
<reference evidence="5 6" key="1">
    <citation type="journal article" date="2016" name="Mol. Biol. Evol.">
        <title>Comparative Genomics of Early-Diverging Mushroom-Forming Fungi Provides Insights into the Origins of Lignocellulose Decay Capabilities.</title>
        <authorList>
            <person name="Nagy L.G."/>
            <person name="Riley R."/>
            <person name="Tritt A."/>
            <person name="Adam C."/>
            <person name="Daum C."/>
            <person name="Floudas D."/>
            <person name="Sun H."/>
            <person name="Yadav J.S."/>
            <person name="Pangilinan J."/>
            <person name="Larsson K.H."/>
            <person name="Matsuura K."/>
            <person name="Barry K."/>
            <person name="Labutti K."/>
            <person name="Kuo R."/>
            <person name="Ohm R.A."/>
            <person name="Bhattacharya S.S."/>
            <person name="Shirouzu T."/>
            <person name="Yoshinaga Y."/>
            <person name="Martin F.M."/>
            <person name="Grigoriev I.V."/>
            <person name="Hibbett D.S."/>
        </authorList>
    </citation>
    <scope>NUCLEOTIDE SEQUENCE [LARGE SCALE GENOMIC DNA]</scope>
    <source>
        <strain evidence="5 6">93-53</strain>
    </source>
</reference>
<evidence type="ECO:0000313" key="5">
    <source>
        <dbReference type="EMBL" id="KZT10379.1"/>
    </source>
</evidence>
<protein>
    <submittedName>
        <fullName evidence="5">Uncharacterized protein</fullName>
    </submittedName>
</protein>
<organism evidence="5 6">
    <name type="scientific">Laetiporus sulphureus 93-53</name>
    <dbReference type="NCBI Taxonomy" id="1314785"/>
    <lineage>
        <taxon>Eukaryota</taxon>
        <taxon>Fungi</taxon>
        <taxon>Dikarya</taxon>
        <taxon>Basidiomycota</taxon>
        <taxon>Agaricomycotina</taxon>
        <taxon>Agaricomycetes</taxon>
        <taxon>Polyporales</taxon>
        <taxon>Laetiporus</taxon>
    </lineage>
</organism>
<dbReference type="PANTHER" id="PTHR28074">
    <property type="entry name" value="ATP SYNTHASE SUBUNIT K, MITOCHONDRIAL"/>
    <property type="match status" value="1"/>
</dbReference>
<accession>A0A165GI29</accession>
<evidence type="ECO:0000256" key="4">
    <source>
        <dbReference type="SAM" id="MobiDB-lite"/>
    </source>
</evidence>
<evidence type="ECO:0000256" key="2">
    <source>
        <dbReference type="ARBA" id="ARBA00023128"/>
    </source>
</evidence>
<dbReference type="EMBL" id="KV427609">
    <property type="protein sequence ID" value="KZT10379.1"/>
    <property type="molecule type" value="Genomic_DNA"/>
</dbReference>
<evidence type="ECO:0000256" key="3">
    <source>
        <dbReference type="ARBA" id="ARBA00023136"/>
    </source>
</evidence>
<dbReference type="Proteomes" id="UP000076871">
    <property type="component" value="Unassembled WGS sequence"/>
</dbReference>
<comment type="subcellular location">
    <subcellularLocation>
        <location evidence="1">Mitochondrion membrane</location>
    </subcellularLocation>
</comment>
<keyword evidence="2" id="KW-0496">Mitochondrion</keyword>
<feature type="compositionally biased region" description="Polar residues" evidence="4">
    <location>
        <begin position="109"/>
        <end position="126"/>
    </location>
</feature>
<feature type="region of interest" description="Disordered" evidence="4">
    <location>
        <begin position="105"/>
        <end position="127"/>
    </location>
</feature>
<dbReference type="AlphaFoldDB" id="A0A165GI29"/>
<keyword evidence="6" id="KW-1185">Reference proteome</keyword>